<dbReference type="Gene3D" id="2.30.110.10">
    <property type="entry name" value="Electron Transport, Fmn-binding Protein, Chain A"/>
    <property type="match status" value="1"/>
</dbReference>
<comment type="caution">
    <text evidence="1">The sequence shown here is derived from an EMBL/GenBank/DDBJ whole genome shotgun (WGS) entry which is preliminary data.</text>
</comment>
<accession>A0A7W3IGX7</accession>
<organism evidence="1 2">
    <name type="scientific">Stenotrophomonas tumulicola</name>
    <dbReference type="NCBI Taxonomy" id="1685415"/>
    <lineage>
        <taxon>Bacteria</taxon>
        <taxon>Pseudomonadati</taxon>
        <taxon>Pseudomonadota</taxon>
        <taxon>Gammaproteobacteria</taxon>
        <taxon>Lysobacterales</taxon>
        <taxon>Lysobacteraceae</taxon>
        <taxon>Stenotrophomonas</taxon>
    </lineage>
</organism>
<keyword evidence="2" id="KW-1185">Reference proteome</keyword>
<proteinExistence type="predicted"/>
<dbReference type="PANTHER" id="PTHR35802">
    <property type="entry name" value="PROTEASE SYNTHASE AND SPORULATION PROTEIN PAI 2"/>
    <property type="match status" value="1"/>
</dbReference>
<name>A0A7W3IGX7_9GAMM</name>
<evidence type="ECO:0000313" key="1">
    <source>
        <dbReference type="EMBL" id="MBA8680646.1"/>
    </source>
</evidence>
<evidence type="ECO:0000313" key="2">
    <source>
        <dbReference type="Proteomes" id="UP000547058"/>
    </source>
</evidence>
<dbReference type="PANTHER" id="PTHR35802:SF1">
    <property type="entry name" value="PROTEASE SYNTHASE AND SPORULATION PROTEIN PAI 2"/>
    <property type="match status" value="1"/>
</dbReference>
<dbReference type="Proteomes" id="UP000547058">
    <property type="component" value="Unassembled WGS sequence"/>
</dbReference>
<gene>
    <name evidence="1" type="ORF">H4O11_02355</name>
</gene>
<dbReference type="SUPFAM" id="SSF50475">
    <property type="entry name" value="FMN-binding split barrel"/>
    <property type="match status" value="1"/>
</dbReference>
<dbReference type="RefSeq" id="WP_182337824.1">
    <property type="nucleotide sequence ID" value="NZ_JACGXS010000001.1"/>
</dbReference>
<reference evidence="1 2" key="1">
    <citation type="submission" date="2020-08" db="EMBL/GenBank/DDBJ databases">
        <title>Stenotrophomonas tumulicola JCM 30961.</title>
        <authorList>
            <person name="Deng Y."/>
        </authorList>
    </citation>
    <scope>NUCLEOTIDE SEQUENCE [LARGE SCALE GENOMIC DNA]</scope>
    <source>
        <strain evidence="1 2">JCM 30961</strain>
    </source>
</reference>
<dbReference type="EMBL" id="JACGXS010000001">
    <property type="protein sequence ID" value="MBA8680646.1"/>
    <property type="molecule type" value="Genomic_DNA"/>
</dbReference>
<dbReference type="PIRSF" id="PIRSF010372">
    <property type="entry name" value="PaiB"/>
    <property type="match status" value="1"/>
</dbReference>
<dbReference type="InterPro" id="IPR007396">
    <property type="entry name" value="TR_PAI2-type"/>
</dbReference>
<dbReference type="Pfam" id="PF04299">
    <property type="entry name" value="FMN_bind_2"/>
    <property type="match status" value="1"/>
</dbReference>
<protein>
    <submittedName>
        <fullName evidence="1">FMN-binding negative transcriptional regulator</fullName>
    </submittedName>
</protein>
<dbReference type="InterPro" id="IPR012349">
    <property type="entry name" value="Split_barrel_FMN-bd"/>
</dbReference>
<dbReference type="AlphaFoldDB" id="A0A7W3IGX7"/>
<sequence>MFTPRAFVETDLQWLEQLLARDPFITLLTPGDDGLPELTRLPVLYVRDGDRITLHGHWAKANPQSRHGGMAKVLVDGPHGYVSASWYPDKEEAARVPTWNYAAAELRGELQPFDDAHALATLVAATADHFEAGVGQAWRFDANRDDQRSQLRGIIGFRFVVQQVQLKLKFSQNHPAANQQAVIAALEQLPSPASHELAQWMRRALAMPDRHGP</sequence>